<dbReference type="OrthoDB" id="65569at2759"/>
<dbReference type="InterPro" id="IPR001360">
    <property type="entry name" value="Glyco_hydro_1"/>
</dbReference>
<keyword evidence="3" id="KW-0326">Glycosidase</keyword>
<keyword evidence="2" id="KW-0378">Hydrolase</keyword>
<dbReference type="SUPFAM" id="SSF51445">
    <property type="entry name" value="(Trans)glycosidases"/>
    <property type="match status" value="1"/>
</dbReference>
<name>C6HNV5_AJECH</name>
<dbReference type="GO" id="GO:0005975">
    <property type="term" value="P:carbohydrate metabolic process"/>
    <property type="evidence" value="ECO:0007669"/>
    <property type="project" value="InterPro"/>
</dbReference>
<comment type="similarity">
    <text evidence="1 4">Belongs to the glycosyl hydrolase 1 family.</text>
</comment>
<protein>
    <submittedName>
        <fullName evidence="5">Beta-glucosidase</fullName>
    </submittedName>
</protein>
<proteinExistence type="inferred from homology"/>
<organism evidence="5 6">
    <name type="scientific">Ajellomyces capsulatus (strain H143)</name>
    <name type="common">Darling's disease fungus</name>
    <name type="synonym">Histoplasma capsulatum</name>
    <dbReference type="NCBI Taxonomy" id="544712"/>
    <lineage>
        <taxon>Eukaryota</taxon>
        <taxon>Fungi</taxon>
        <taxon>Dikarya</taxon>
        <taxon>Ascomycota</taxon>
        <taxon>Pezizomycotina</taxon>
        <taxon>Eurotiomycetes</taxon>
        <taxon>Eurotiomycetidae</taxon>
        <taxon>Onygenales</taxon>
        <taxon>Ajellomycetaceae</taxon>
        <taxon>Histoplasma</taxon>
    </lineage>
</organism>
<dbReference type="AlphaFoldDB" id="C6HNV5"/>
<evidence type="ECO:0000313" key="5">
    <source>
        <dbReference type="EMBL" id="EER38151.1"/>
    </source>
</evidence>
<dbReference type="Gene3D" id="3.20.20.80">
    <property type="entry name" value="Glycosidases"/>
    <property type="match status" value="1"/>
</dbReference>
<dbReference type="HOGENOM" id="CLU_102233_0_0_1"/>
<evidence type="ECO:0000256" key="4">
    <source>
        <dbReference type="RuleBase" id="RU003690"/>
    </source>
</evidence>
<evidence type="ECO:0000256" key="3">
    <source>
        <dbReference type="ARBA" id="ARBA00023295"/>
    </source>
</evidence>
<dbReference type="GO" id="GO:0008422">
    <property type="term" value="F:beta-glucosidase activity"/>
    <property type="evidence" value="ECO:0007669"/>
    <property type="project" value="TreeGrafter"/>
</dbReference>
<reference evidence="6" key="1">
    <citation type="submission" date="2009-05" db="EMBL/GenBank/DDBJ databases">
        <title>The genome sequence of Ajellomyces capsulatus strain H143.</title>
        <authorList>
            <person name="Champion M."/>
            <person name="Cuomo C.A."/>
            <person name="Ma L.-J."/>
            <person name="Henn M.R."/>
            <person name="Sil A."/>
            <person name="Goldman B."/>
            <person name="Young S.K."/>
            <person name="Kodira C.D."/>
            <person name="Zeng Q."/>
            <person name="Koehrsen M."/>
            <person name="Alvarado L."/>
            <person name="Berlin A.M."/>
            <person name="Borenstein D."/>
            <person name="Chen Z."/>
            <person name="Engels R."/>
            <person name="Freedman E."/>
            <person name="Gellesch M."/>
            <person name="Goldberg J."/>
            <person name="Griggs A."/>
            <person name="Gujja S."/>
            <person name="Heiman D.I."/>
            <person name="Hepburn T.A."/>
            <person name="Howarth C."/>
            <person name="Jen D."/>
            <person name="Larson L."/>
            <person name="Lewis B."/>
            <person name="Mehta T."/>
            <person name="Park D."/>
            <person name="Pearson M."/>
            <person name="Roberts A."/>
            <person name="Saif S."/>
            <person name="Shea T.D."/>
            <person name="Shenoy N."/>
            <person name="Sisk P."/>
            <person name="Stolte C."/>
            <person name="Sykes S."/>
            <person name="Walk T."/>
            <person name="White J."/>
            <person name="Yandava C."/>
            <person name="Klein B."/>
            <person name="McEwen J.G."/>
            <person name="Puccia R."/>
            <person name="Goldman G.H."/>
            <person name="Felipe M.S."/>
            <person name="Nino-Vega G."/>
            <person name="San-Blas G."/>
            <person name="Taylor J.W."/>
            <person name="Mendoza L."/>
            <person name="Galagan J.E."/>
            <person name="Nusbaum C."/>
            <person name="Birren B.W."/>
        </authorList>
    </citation>
    <scope>NUCLEOTIDE SEQUENCE [LARGE SCALE GENOMIC DNA]</scope>
    <source>
        <strain evidence="6">H143</strain>
    </source>
</reference>
<dbReference type="Proteomes" id="UP000002624">
    <property type="component" value="Unassembled WGS sequence"/>
</dbReference>
<dbReference type="PANTHER" id="PTHR10353:SF36">
    <property type="entry name" value="LP05116P"/>
    <property type="match status" value="1"/>
</dbReference>
<evidence type="ECO:0000256" key="1">
    <source>
        <dbReference type="ARBA" id="ARBA00010838"/>
    </source>
</evidence>
<dbReference type="EMBL" id="GG692432">
    <property type="protein sequence ID" value="EER38151.1"/>
    <property type="molecule type" value="Genomic_DNA"/>
</dbReference>
<dbReference type="PANTHER" id="PTHR10353">
    <property type="entry name" value="GLYCOSYL HYDROLASE"/>
    <property type="match status" value="1"/>
</dbReference>
<evidence type="ECO:0000256" key="2">
    <source>
        <dbReference type="ARBA" id="ARBA00022801"/>
    </source>
</evidence>
<evidence type="ECO:0000313" key="6">
    <source>
        <dbReference type="Proteomes" id="UP000002624"/>
    </source>
</evidence>
<sequence>MNSMTSKLHFDFLWSRTIPLGGEGNDTINENGLQHYVKFVNDLLAAVSCTRGCVYKDEFVDDFVNYARVISKILSPKLSIGLLFNEPWCSSILGYNTGLFAPGCYRDRSKSVGLDSSRDPWIVGHNLLVAHGVAVKIYREEFKTIGGGEIGITLNGEFDFFYRTVYIKADMTKFIGDWTLPWDPGGLADVEAESRKLEFPSRGSQILSIFASTQTAFSGS</sequence>
<accession>C6HNV5</accession>
<dbReference type="OMA" id="DPWIVGH"/>
<gene>
    <name evidence="5" type="ORF">HCDG_07886</name>
</gene>
<dbReference type="VEuPathDB" id="FungiDB:HCDG_07886"/>
<dbReference type="Pfam" id="PF00232">
    <property type="entry name" value="Glyco_hydro_1"/>
    <property type="match status" value="1"/>
</dbReference>
<dbReference type="InterPro" id="IPR017853">
    <property type="entry name" value="GH"/>
</dbReference>
<dbReference type="STRING" id="544712.C6HNV5"/>